<accession>A0AAE2AAV7</accession>
<gene>
    <name evidence="2" type="ORF">QS95_04030</name>
</gene>
<feature type="chain" id="PRO_5042209819" evidence="1">
    <location>
        <begin position="22"/>
        <end position="404"/>
    </location>
</feature>
<dbReference type="Proteomes" id="UP000031587">
    <property type="component" value="Unassembled WGS sequence"/>
</dbReference>
<comment type="caution">
    <text evidence="2">The sequence shown here is derived from an EMBL/GenBank/DDBJ whole genome shotgun (WGS) entry which is preliminary data.</text>
</comment>
<keyword evidence="1" id="KW-0732">Signal</keyword>
<protein>
    <submittedName>
        <fullName evidence="2">Uncharacterized protein</fullName>
    </submittedName>
</protein>
<name>A0AAE2AAV7_PSEFL</name>
<proteinExistence type="predicted"/>
<dbReference type="AlphaFoldDB" id="A0AAE2AAV7"/>
<evidence type="ECO:0000256" key="1">
    <source>
        <dbReference type="SAM" id="SignalP"/>
    </source>
</evidence>
<organism evidence="2 3">
    <name type="scientific">Pseudomonas fluorescens</name>
    <dbReference type="NCBI Taxonomy" id="294"/>
    <lineage>
        <taxon>Bacteria</taxon>
        <taxon>Pseudomonadati</taxon>
        <taxon>Pseudomonadota</taxon>
        <taxon>Gammaproteobacteria</taxon>
        <taxon>Pseudomonadales</taxon>
        <taxon>Pseudomonadaceae</taxon>
        <taxon>Pseudomonas</taxon>
    </lineage>
</organism>
<reference evidence="2 3" key="1">
    <citation type="submission" date="2014-11" db="EMBL/GenBank/DDBJ databases">
        <title>Draft genome sequence of Pseudomonas fluorescens strains SF4c SF39a.</title>
        <authorList>
            <person name="Underwood G.E."/>
            <person name="Ly L.K."/>
            <person name="Bitzer A.S."/>
            <person name="Godino A."/>
            <person name="Bucci V."/>
            <person name="Fischer S."/>
            <person name="Silby M.W."/>
        </authorList>
    </citation>
    <scope>NUCLEOTIDE SEQUENCE [LARGE SCALE GENOMIC DNA]</scope>
    <source>
        <strain evidence="2 3">SF4c</strain>
    </source>
</reference>
<evidence type="ECO:0000313" key="3">
    <source>
        <dbReference type="Proteomes" id="UP000031587"/>
    </source>
</evidence>
<sequence>MNRSTAGIGLAALLGMSVTHAANQEIRAVFQPDPSKPGKNMFINTTPNSGYCADYPAQCAANKMFSIRTPLIFQAIRSLMPGDEVSLRVPSNWRQAVVTNRDTQETAIVEVRMMGVGSQYYLSDPATSLVGVSDPAEAHGLLWGTNWANAAPPCQNSGVGYYTATTFGFFWKTPVEAACVKAAAYRIPSMAFSTLDFAYELRTPNPLTMSTGQYTGSIPYILGSGGQIDFGPLLRPVDSHLMLDFVLDVQHTLKVDLPPGGNKVSLEPQGGWQRWLANGSRPAQIYRDQNFFISASAPFKVMMKCDSFQVFGPDCRLVGESGATWVHTLLSLPGGITGPGGVPVRDVPLMNNAWVGPFQPGHYVERKSGNLRFEMPQEAMDFMFRPGVKGTYKGDITVIWDSEV</sequence>
<evidence type="ECO:0000313" key="2">
    <source>
        <dbReference type="EMBL" id="KIF63051.1"/>
    </source>
</evidence>
<dbReference type="EMBL" id="JTGH01000004">
    <property type="protein sequence ID" value="KIF63051.1"/>
    <property type="molecule type" value="Genomic_DNA"/>
</dbReference>
<feature type="signal peptide" evidence="1">
    <location>
        <begin position="1"/>
        <end position="21"/>
    </location>
</feature>